<reference evidence="2 3" key="1">
    <citation type="submission" date="2016-06" db="EMBL/GenBank/DDBJ databases">
        <title>Evolution of pathogenesis and genome organization in the Tremellales.</title>
        <authorList>
            <person name="Cuomo C."/>
            <person name="Litvintseva A."/>
            <person name="Heitman J."/>
            <person name="Chen Y."/>
            <person name="Sun S."/>
            <person name="Springer D."/>
            <person name="Dromer F."/>
            <person name="Young S."/>
            <person name="Zeng Q."/>
            <person name="Chapman S."/>
            <person name="Gujja S."/>
            <person name="Saif S."/>
            <person name="Birren B."/>
        </authorList>
    </citation>
    <scope>NUCLEOTIDE SEQUENCE [LARGE SCALE GENOMIC DNA]</scope>
    <source>
        <strain evidence="2 3">CBS 7118</strain>
    </source>
</reference>
<dbReference type="Proteomes" id="UP000094819">
    <property type="component" value="Unassembled WGS sequence"/>
</dbReference>
<name>A0A1E3JYX0_9TREE</name>
<dbReference type="GeneID" id="30190992"/>
<keyword evidence="3" id="KW-1185">Reference proteome</keyword>
<comment type="caution">
    <text evidence="2">The sequence shown here is derived from an EMBL/GenBank/DDBJ whole genome shotgun (WGS) entry which is preliminary data.</text>
</comment>
<accession>A0A1E3JYX0</accession>
<dbReference type="AlphaFoldDB" id="A0A1E3JYX0"/>
<dbReference type="PANTHER" id="PTHR40465:SF1">
    <property type="entry name" value="DUF6534 DOMAIN-CONTAINING PROTEIN"/>
    <property type="match status" value="1"/>
</dbReference>
<feature type="transmembrane region" description="Helical" evidence="1">
    <location>
        <begin position="230"/>
        <end position="254"/>
    </location>
</feature>
<feature type="transmembrane region" description="Helical" evidence="1">
    <location>
        <begin position="196"/>
        <end position="218"/>
    </location>
</feature>
<feature type="transmembrane region" description="Helical" evidence="1">
    <location>
        <begin position="145"/>
        <end position="170"/>
    </location>
</feature>
<organism evidence="2 3">
    <name type="scientific">Cryptococcus wingfieldii CBS 7118</name>
    <dbReference type="NCBI Taxonomy" id="1295528"/>
    <lineage>
        <taxon>Eukaryota</taxon>
        <taxon>Fungi</taxon>
        <taxon>Dikarya</taxon>
        <taxon>Basidiomycota</taxon>
        <taxon>Agaricomycotina</taxon>
        <taxon>Tremellomycetes</taxon>
        <taxon>Tremellales</taxon>
        <taxon>Cryptococcaceae</taxon>
        <taxon>Cryptococcus</taxon>
    </lineage>
</organism>
<keyword evidence="1" id="KW-1133">Transmembrane helix</keyword>
<dbReference type="PANTHER" id="PTHR40465">
    <property type="entry name" value="CHROMOSOME 1, WHOLE GENOME SHOTGUN SEQUENCE"/>
    <property type="match status" value="1"/>
</dbReference>
<sequence>MSNSTASTTTTDPTDLTEVSALLWEAMGAKGSIPVWWAALAAVFQAMLVSELINKTSDCHHYFRKTDSRILRIAIAVGTTVNVVALALSCSQIYLCVYGLTEHPFTFHRDLVFIDMVIMLMGSLFNAATGSYYALRSYRMSGKQWWVPAIFASGLVAQVVASSVAVAHGFQFPLLTVDALPRVGAWTLETKKLFKVWIAITITCDGTLFLFMTFLLFRSKDSIFHQQKKLFTRLVALLYETMLPPVISLVVLGATMSEPGNPMFDYRHICTSLLPALYWNSYLHTLVGRQTVRNILDARLAADGVERLSGAGGLSSDGGRVKPRLTRSFGMVDSNGENLRIGILNKDRERARELMTPPLIQVDTVVTTSVSPIDTSDVYKRPSVNRGPWVDEEGRHHDGDSTISFSNDTIALSAGDVNEVKWSAA</sequence>
<evidence type="ECO:0000256" key="1">
    <source>
        <dbReference type="SAM" id="Phobius"/>
    </source>
</evidence>
<keyword evidence="1" id="KW-0472">Membrane</keyword>
<dbReference type="RefSeq" id="XP_019033747.1">
    <property type="nucleotide sequence ID" value="XM_019173940.1"/>
</dbReference>
<evidence type="ECO:0008006" key="4">
    <source>
        <dbReference type="Google" id="ProtNLM"/>
    </source>
</evidence>
<gene>
    <name evidence="2" type="ORF">L198_01779</name>
</gene>
<feature type="transmembrane region" description="Helical" evidence="1">
    <location>
        <begin position="73"/>
        <end position="100"/>
    </location>
</feature>
<evidence type="ECO:0000313" key="2">
    <source>
        <dbReference type="EMBL" id="ODO05092.1"/>
    </source>
</evidence>
<dbReference type="EMBL" id="AWGH01000004">
    <property type="protein sequence ID" value="ODO05092.1"/>
    <property type="molecule type" value="Genomic_DNA"/>
</dbReference>
<feature type="transmembrane region" description="Helical" evidence="1">
    <location>
        <begin position="33"/>
        <end position="53"/>
    </location>
</feature>
<evidence type="ECO:0000313" key="3">
    <source>
        <dbReference type="Proteomes" id="UP000094819"/>
    </source>
</evidence>
<keyword evidence="1" id="KW-0812">Transmembrane</keyword>
<protein>
    <recommendedName>
        <fullName evidence="4">Integral membrane protein</fullName>
    </recommendedName>
</protein>
<feature type="transmembrane region" description="Helical" evidence="1">
    <location>
        <begin position="112"/>
        <end position="133"/>
    </location>
</feature>
<proteinExistence type="predicted"/>
<dbReference type="OrthoDB" id="2561149at2759"/>